<dbReference type="AlphaFoldDB" id="A0AAD9JE48"/>
<evidence type="ECO:0000313" key="3">
    <source>
        <dbReference type="Proteomes" id="UP001208570"/>
    </source>
</evidence>
<sequence>MDVINVTILFFAKGRELRGQREDQTAIISQPSGADLYKLVVDKFPCLEPIRDHFALALNEEYIEKSDQIITLSEGDQLAVIPPISGG</sequence>
<dbReference type="Pfam" id="PF02597">
    <property type="entry name" value="ThiS"/>
    <property type="match status" value="1"/>
</dbReference>
<dbReference type="InterPro" id="IPR016155">
    <property type="entry name" value="Mopterin_synth/thiamin_S_b"/>
</dbReference>
<reference evidence="2" key="1">
    <citation type="journal article" date="2023" name="Mol. Biol. Evol.">
        <title>Third-Generation Sequencing Reveals the Adaptive Role of the Epigenome in Three Deep-Sea Polychaetes.</title>
        <authorList>
            <person name="Perez M."/>
            <person name="Aroh O."/>
            <person name="Sun Y."/>
            <person name="Lan Y."/>
            <person name="Juniper S.K."/>
            <person name="Young C.R."/>
            <person name="Angers B."/>
            <person name="Qian P.Y."/>
        </authorList>
    </citation>
    <scope>NUCLEOTIDE SEQUENCE</scope>
    <source>
        <strain evidence="2">P08H-3</strain>
    </source>
</reference>
<dbReference type="GO" id="GO:0000166">
    <property type="term" value="F:nucleotide binding"/>
    <property type="evidence" value="ECO:0007669"/>
    <property type="project" value="UniProtKB-KW"/>
</dbReference>
<organism evidence="2 3">
    <name type="scientific">Paralvinella palmiformis</name>
    <dbReference type="NCBI Taxonomy" id="53620"/>
    <lineage>
        <taxon>Eukaryota</taxon>
        <taxon>Metazoa</taxon>
        <taxon>Spiralia</taxon>
        <taxon>Lophotrochozoa</taxon>
        <taxon>Annelida</taxon>
        <taxon>Polychaeta</taxon>
        <taxon>Sedentaria</taxon>
        <taxon>Canalipalpata</taxon>
        <taxon>Terebellida</taxon>
        <taxon>Terebelliformia</taxon>
        <taxon>Alvinellidae</taxon>
        <taxon>Paralvinella</taxon>
    </lineage>
</organism>
<evidence type="ECO:0000256" key="1">
    <source>
        <dbReference type="ARBA" id="ARBA00022741"/>
    </source>
</evidence>
<dbReference type="PANTHER" id="PTHR33359:SF1">
    <property type="entry name" value="MOLYBDOPTERIN SYNTHASE SULFUR CARRIER SUBUNIT"/>
    <property type="match status" value="1"/>
</dbReference>
<name>A0AAD9JE48_9ANNE</name>
<keyword evidence="3" id="KW-1185">Reference proteome</keyword>
<dbReference type="PANTHER" id="PTHR33359">
    <property type="entry name" value="MOLYBDOPTERIN SYNTHASE SULFUR CARRIER SUBUNIT"/>
    <property type="match status" value="1"/>
</dbReference>
<proteinExistence type="predicted"/>
<dbReference type="Proteomes" id="UP001208570">
    <property type="component" value="Unassembled WGS sequence"/>
</dbReference>
<dbReference type="SUPFAM" id="SSF54285">
    <property type="entry name" value="MoaD/ThiS"/>
    <property type="match status" value="1"/>
</dbReference>
<dbReference type="GO" id="GO:1990133">
    <property type="term" value="C:molybdopterin adenylyltransferase complex"/>
    <property type="evidence" value="ECO:0007669"/>
    <property type="project" value="TreeGrafter"/>
</dbReference>
<evidence type="ECO:0000313" key="2">
    <source>
        <dbReference type="EMBL" id="KAK2151276.1"/>
    </source>
</evidence>
<dbReference type="Gene3D" id="3.10.20.30">
    <property type="match status" value="1"/>
</dbReference>
<dbReference type="InterPro" id="IPR012675">
    <property type="entry name" value="Beta-grasp_dom_sf"/>
</dbReference>
<keyword evidence="1" id="KW-0547">Nucleotide-binding</keyword>
<dbReference type="CDD" id="cd00754">
    <property type="entry name" value="Ubl_MoaD"/>
    <property type="match status" value="1"/>
</dbReference>
<dbReference type="EMBL" id="JAODUP010000368">
    <property type="protein sequence ID" value="KAK2151276.1"/>
    <property type="molecule type" value="Genomic_DNA"/>
</dbReference>
<comment type="caution">
    <text evidence="2">The sequence shown here is derived from an EMBL/GenBank/DDBJ whole genome shotgun (WGS) entry which is preliminary data.</text>
</comment>
<protein>
    <recommendedName>
        <fullName evidence="4">Molybdopterin synthase sulfur carrier subunit</fullName>
    </recommendedName>
</protein>
<gene>
    <name evidence="2" type="ORF">LSH36_368g00037</name>
</gene>
<evidence type="ECO:0008006" key="4">
    <source>
        <dbReference type="Google" id="ProtNLM"/>
    </source>
</evidence>
<dbReference type="InterPro" id="IPR044672">
    <property type="entry name" value="MOCS2A"/>
</dbReference>
<accession>A0AAD9JE48</accession>
<dbReference type="InterPro" id="IPR003749">
    <property type="entry name" value="ThiS/MoaD-like"/>
</dbReference>
<dbReference type="GO" id="GO:0006777">
    <property type="term" value="P:Mo-molybdopterin cofactor biosynthetic process"/>
    <property type="evidence" value="ECO:0007669"/>
    <property type="project" value="InterPro"/>
</dbReference>